<gene>
    <name evidence="2" type="ORF">THOM_2446</name>
</gene>
<dbReference type="HOGENOM" id="CLU_850426_0_0_1"/>
<keyword evidence="3" id="KW-1185">Reference proteome</keyword>
<proteinExistence type="predicted"/>
<feature type="transmembrane region" description="Helical" evidence="1">
    <location>
        <begin position="290"/>
        <end position="314"/>
    </location>
</feature>
<accession>L7JSX8</accession>
<protein>
    <submittedName>
        <fullName evidence="2">Putative transporter</fullName>
    </submittedName>
</protein>
<name>L7JSX8_TRAHO</name>
<reference evidence="2 3" key="1">
    <citation type="journal article" date="2012" name="PLoS Pathog.">
        <title>The genome of the obligate intracellular parasite Trachipleistophora hominis: new insights into microsporidian genome dynamics and reductive evolution.</title>
        <authorList>
            <person name="Heinz E."/>
            <person name="Williams T.A."/>
            <person name="Nakjang S."/>
            <person name="Noel C.J."/>
            <person name="Swan D.C."/>
            <person name="Goldberg A.V."/>
            <person name="Harris S.R."/>
            <person name="Weinmaier T."/>
            <person name="Markert S."/>
            <person name="Becher D."/>
            <person name="Bernhardt J."/>
            <person name="Dagan T."/>
            <person name="Hacker C."/>
            <person name="Lucocq J.M."/>
            <person name="Schweder T."/>
            <person name="Rattei T."/>
            <person name="Hall N."/>
            <person name="Hirt R.P."/>
            <person name="Embley T.M."/>
        </authorList>
    </citation>
    <scope>NUCLEOTIDE SEQUENCE [LARGE SCALE GENOMIC DNA]</scope>
</reference>
<feature type="transmembrane region" description="Helical" evidence="1">
    <location>
        <begin position="21"/>
        <end position="39"/>
    </location>
</feature>
<feature type="transmembrane region" description="Helical" evidence="1">
    <location>
        <begin position="242"/>
        <end position="260"/>
    </location>
</feature>
<feature type="transmembrane region" description="Helical" evidence="1">
    <location>
        <begin position="266"/>
        <end position="283"/>
    </location>
</feature>
<evidence type="ECO:0000313" key="2">
    <source>
        <dbReference type="EMBL" id="ELQ74534.1"/>
    </source>
</evidence>
<dbReference type="AlphaFoldDB" id="L7JSX8"/>
<dbReference type="VEuPathDB" id="MicrosporidiaDB:THOM_2446"/>
<keyword evidence="1" id="KW-0812">Transmembrane</keyword>
<keyword evidence="1" id="KW-1133">Transmembrane helix</keyword>
<sequence>MKIVDRILKHREKIIKNMSRIKAITLLLATVALFFIIPYENTVYNKDSGYDYITNLNHVYFDEKTYDEFVKIEDHFVFELQPSKSLCETIIVYGRKKDLYFFVRLASSIKKMFCQRKNVKIILSDDYFEMATPSYFCEIDLCFGDETRVINNFMRHLSPNSDFFFITSYFFTPESSFNFRDVLFNEFSYRNVNKVYITIEKDLNSTKQFLTYLRALFNIDSHLFGTYYYFTFGNRYWRMENFGPFVFFTALYFFVDVFYGTYQRRPPWILLYFVSPLFCILFFREDTINFAIDIVFFFIINFKVGVFFALIAYLKAVKEMIYTKRVK</sequence>
<evidence type="ECO:0000313" key="3">
    <source>
        <dbReference type="Proteomes" id="UP000011185"/>
    </source>
</evidence>
<dbReference type="OMA" id="EMATPSY"/>
<dbReference type="Proteomes" id="UP000011185">
    <property type="component" value="Unassembled WGS sequence"/>
</dbReference>
<dbReference type="EMBL" id="JH994035">
    <property type="protein sequence ID" value="ELQ74534.1"/>
    <property type="molecule type" value="Genomic_DNA"/>
</dbReference>
<dbReference type="OrthoDB" id="10312507at2759"/>
<keyword evidence="1" id="KW-0472">Membrane</keyword>
<dbReference type="InParanoid" id="L7JSX8"/>
<evidence type="ECO:0000256" key="1">
    <source>
        <dbReference type="SAM" id="Phobius"/>
    </source>
</evidence>
<organism evidence="2 3">
    <name type="scientific">Trachipleistophora hominis</name>
    <name type="common">Microsporidian parasite</name>
    <dbReference type="NCBI Taxonomy" id="72359"/>
    <lineage>
        <taxon>Eukaryota</taxon>
        <taxon>Fungi</taxon>
        <taxon>Fungi incertae sedis</taxon>
        <taxon>Microsporidia</taxon>
        <taxon>Pleistophoridae</taxon>
        <taxon>Trachipleistophora</taxon>
    </lineage>
</organism>